<evidence type="ECO:0000256" key="11">
    <source>
        <dbReference type="RuleBase" id="RU363034"/>
    </source>
</evidence>
<dbReference type="InterPro" id="IPR033116">
    <property type="entry name" value="TRYPSIN_SER"/>
</dbReference>
<feature type="domain" description="Clip" evidence="14">
    <location>
        <begin position="26"/>
        <end position="73"/>
    </location>
</feature>
<dbReference type="AlphaFoldDB" id="Q5MPC8"/>
<dbReference type="PROSITE" id="PS00134">
    <property type="entry name" value="TRYPSIN_HIS"/>
    <property type="match status" value="1"/>
</dbReference>
<protein>
    <recommendedName>
        <fullName evidence="10">trypsin</fullName>
        <ecNumber evidence="10">3.4.21.4</ecNumber>
    </recommendedName>
</protein>
<dbReference type="Pfam" id="PF00089">
    <property type="entry name" value="Trypsin"/>
    <property type="match status" value="1"/>
</dbReference>
<proteinExistence type="evidence at transcript level"/>
<dbReference type="EC" id="3.4.21.4" evidence="10"/>
<evidence type="ECO:0000256" key="12">
    <source>
        <dbReference type="SAM" id="SignalP"/>
    </source>
</evidence>
<keyword evidence="4 12" id="KW-0732">Signal</keyword>
<evidence type="ECO:0000256" key="7">
    <source>
        <dbReference type="ARBA" id="ARBA00023157"/>
    </source>
</evidence>
<dbReference type="RefSeq" id="XP_030020335.2">
    <property type="nucleotide sequence ID" value="XM_030164475.2"/>
</dbReference>
<dbReference type="InterPro" id="IPR043504">
    <property type="entry name" value="Peptidase_S1_PA_chymotrypsin"/>
</dbReference>
<evidence type="ECO:0000256" key="6">
    <source>
        <dbReference type="ARBA" id="ARBA00022825"/>
    </source>
</evidence>
<feature type="signal peptide" evidence="12">
    <location>
        <begin position="1"/>
        <end position="20"/>
    </location>
</feature>
<keyword evidence="7" id="KW-1015">Disulfide bond</keyword>
<sequence length="357" mass="39006">MWLMVNNIILCLLITNSIIAENVGDECTPSSSTGDGTCTLVSDCPAAIRAIKNKRFHEFQRCGFDGFQEIVCCPLTTDKFGATETSPKVAQRITDRECKTILAGTIPPLDLHILGGEEASLGEFPHMVALGFDNGGGEYRFDCGGSLISNYYVLTAAHCIDTADREPPSVVRAGVVNIGGPAWDDETDYRVAETILHPNYTRREKYHDVALLRLDRPVQFSSTLNAVCLFSSNENPTSKLTITGWGRTSNTRDIKSSKLLKADVVVVPSDKCGESYTNWRKLPHGISQEMMCAGDPKGVRDTCQGDSGGPLQLMEKDGLYRLVGVTSFGRGCGSYVPGVYTRVSNYLGWIESIVWPN</sequence>
<dbReference type="OrthoDB" id="6357057at2759"/>
<dbReference type="InterPro" id="IPR038565">
    <property type="entry name" value="CLIP_sf"/>
</dbReference>
<keyword evidence="3 11" id="KW-0645">Protease</keyword>
<accession>Q5MPC8</accession>
<dbReference type="MEROPS" id="S01.421"/>
<evidence type="ECO:0000256" key="1">
    <source>
        <dbReference type="ARBA" id="ARBA00004613"/>
    </source>
</evidence>
<comment type="similarity">
    <text evidence="8">Belongs to the peptidase S1 family. CLIP subfamily.</text>
</comment>
<evidence type="ECO:0000313" key="15">
    <source>
        <dbReference type="EMBL" id="AAV91004.1"/>
    </source>
</evidence>
<dbReference type="SMART" id="SM00680">
    <property type="entry name" value="CLIP"/>
    <property type="match status" value="1"/>
</dbReference>
<dbReference type="PANTHER" id="PTHR24252:SF7">
    <property type="entry name" value="HYALIN"/>
    <property type="match status" value="1"/>
</dbReference>
<dbReference type="GO" id="GO:0004252">
    <property type="term" value="F:serine-type endopeptidase activity"/>
    <property type="evidence" value="ECO:0007669"/>
    <property type="project" value="UniProtKB-EC"/>
</dbReference>
<dbReference type="PRINTS" id="PR00722">
    <property type="entry name" value="CHYMOTRYPSIN"/>
</dbReference>
<dbReference type="EMBL" id="AY672782">
    <property type="protein sequence ID" value="AAV91004.1"/>
    <property type="molecule type" value="mRNA"/>
</dbReference>
<evidence type="ECO:0000256" key="8">
    <source>
        <dbReference type="ARBA" id="ARBA00024195"/>
    </source>
</evidence>
<dbReference type="PROSITE" id="PS50240">
    <property type="entry name" value="TRYPSIN_DOM"/>
    <property type="match status" value="1"/>
</dbReference>
<dbReference type="GO" id="GO:0005576">
    <property type="term" value="C:extracellular region"/>
    <property type="evidence" value="ECO:0007669"/>
    <property type="project" value="UniProtKB-SubCell"/>
</dbReference>
<dbReference type="InterPro" id="IPR009003">
    <property type="entry name" value="Peptidase_S1_PA"/>
</dbReference>
<dbReference type="Gene3D" id="3.30.1640.30">
    <property type="match status" value="1"/>
</dbReference>
<feature type="domain" description="Peptidase S1" evidence="13">
    <location>
        <begin position="113"/>
        <end position="355"/>
    </location>
</feature>
<evidence type="ECO:0000256" key="10">
    <source>
        <dbReference type="ARBA" id="ARBA00038868"/>
    </source>
</evidence>
<dbReference type="PROSITE" id="PS51888">
    <property type="entry name" value="CLIP"/>
    <property type="match status" value="1"/>
</dbReference>
<dbReference type="GeneID" id="115440245"/>
<dbReference type="InterPro" id="IPR001254">
    <property type="entry name" value="Trypsin_dom"/>
</dbReference>
<dbReference type="PANTHER" id="PTHR24252">
    <property type="entry name" value="ACROSIN-RELATED"/>
    <property type="match status" value="1"/>
</dbReference>
<evidence type="ECO:0000256" key="5">
    <source>
        <dbReference type="ARBA" id="ARBA00022801"/>
    </source>
</evidence>
<dbReference type="GO" id="GO:0016485">
    <property type="term" value="P:protein processing"/>
    <property type="evidence" value="ECO:0007669"/>
    <property type="project" value="UniProtKB-ARBA"/>
</dbReference>
<dbReference type="FunFam" id="2.40.10.10:FF:000047">
    <property type="entry name" value="Trypsin eta"/>
    <property type="match status" value="1"/>
</dbReference>
<dbReference type="PROSITE" id="PS00135">
    <property type="entry name" value="TRYPSIN_SER"/>
    <property type="match status" value="1"/>
</dbReference>
<reference evidence="15" key="1">
    <citation type="journal article" date="2005" name="Insect Biochem. Mol. Biol.">
        <title>Molecular identification of a bevy of serine proteinases in Manduca sexta hemolymph.</title>
        <authorList>
            <person name="Jiang H."/>
            <person name="Wang Y."/>
            <person name="Gu Y."/>
            <person name="Guo X."/>
            <person name="Zou Z."/>
            <person name="Scholz F."/>
            <person name="Trenczek T.E."/>
            <person name="Kanost M.R."/>
        </authorList>
    </citation>
    <scope>NUCLEOTIDE SEQUENCE</scope>
</reference>
<dbReference type="SUPFAM" id="SSF50494">
    <property type="entry name" value="Trypsin-like serine proteases"/>
    <property type="match status" value="1"/>
</dbReference>
<organism evidence="15">
    <name type="scientific">Manduca sexta</name>
    <name type="common">Tobacco hawkmoth</name>
    <name type="synonym">Tobacco hornworm</name>
    <dbReference type="NCBI Taxonomy" id="7130"/>
    <lineage>
        <taxon>Eukaryota</taxon>
        <taxon>Metazoa</taxon>
        <taxon>Ecdysozoa</taxon>
        <taxon>Arthropoda</taxon>
        <taxon>Hexapoda</taxon>
        <taxon>Insecta</taxon>
        <taxon>Pterygota</taxon>
        <taxon>Neoptera</taxon>
        <taxon>Endopterygota</taxon>
        <taxon>Lepidoptera</taxon>
        <taxon>Glossata</taxon>
        <taxon>Ditrysia</taxon>
        <taxon>Bombycoidea</taxon>
        <taxon>Sphingidae</taxon>
        <taxon>Sphinginae</taxon>
        <taxon>Sphingini</taxon>
        <taxon>Manduca</taxon>
    </lineage>
</organism>
<evidence type="ECO:0000256" key="2">
    <source>
        <dbReference type="ARBA" id="ARBA00022525"/>
    </source>
</evidence>
<name>Q5MPC8_MANSE</name>
<dbReference type="KEGG" id="msex:115440245"/>
<comment type="catalytic activity">
    <reaction evidence="9">
        <text>Preferential cleavage: Arg-|-Xaa, Lys-|-Xaa.</text>
        <dbReference type="EC" id="3.4.21.4"/>
    </reaction>
</comment>
<evidence type="ECO:0000259" key="14">
    <source>
        <dbReference type="PROSITE" id="PS51888"/>
    </source>
</evidence>
<dbReference type="InterPro" id="IPR022700">
    <property type="entry name" value="CLIP"/>
</dbReference>
<dbReference type="Gene3D" id="2.40.10.10">
    <property type="entry name" value="Trypsin-like serine proteases"/>
    <property type="match status" value="1"/>
</dbReference>
<keyword evidence="5 11" id="KW-0378">Hydrolase</keyword>
<dbReference type="CDD" id="cd00190">
    <property type="entry name" value="Tryp_SPc"/>
    <property type="match status" value="1"/>
</dbReference>
<evidence type="ECO:0000256" key="4">
    <source>
        <dbReference type="ARBA" id="ARBA00022729"/>
    </source>
</evidence>
<dbReference type="InterPro" id="IPR018114">
    <property type="entry name" value="TRYPSIN_HIS"/>
</dbReference>
<comment type="subcellular location">
    <subcellularLocation>
        <location evidence="1">Secreted</location>
    </subcellularLocation>
</comment>
<dbReference type="InterPro" id="IPR001314">
    <property type="entry name" value="Peptidase_S1A"/>
</dbReference>
<keyword evidence="6 11" id="KW-0720">Serine protease</keyword>
<dbReference type="SMART" id="SM00020">
    <property type="entry name" value="Tryp_SPc"/>
    <property type="match status" value="1"/>
</dbReference>
<evidence type="ECO:0000256" key="3">
    <source>
        <dbReference type="ARBA" id="ARBA00022670"/>
    </source>
</evidence>
<evidence type="ECO:0000256" key="9">
    <source>
        <dbReference type="ARBA" id="ARBA00036320"/>
    </source>
</evidence>
<keyword evidence="2" id="KW-0964">Secreted</keyword>
<evidence type="ECO:0000259" key="13">
    <source>
        <dbReference type="PROSITE" id="PS50240"/>
    </source>
</evidence>
<feature type="chain" id="PRO_5004260002" description="trypsin" evidence="12">
    <location>
        <begin position="21"/>
        <end position="357"/>
    </location>
</feature>